<dbReference type="GO" id="GO:0061630">
    <property type="term" value="F:ubiquitin protein ligase activity"/>
    <property type="evidence" value="ECO:0007669"/>
    <property type="project" value="UniProtKB-EC"/>
</dbReference>
<dbReference type="Proteomes" id="UP000799437">
    <property type="component" value="Unassembled WGS sequence"/>
</dbReference>
<feature type="compositionally biased region" description="Polar residues" evidence="7">
    <location>
        <begin position="110"/>
        <end position="128"/>
    </location>
</feature>
<dbReference type="Pfam" id="PF13639">
    <property type="entry name" value="zf-RING_2"/>
    <property type="match status" value="1"/>
</dbReference>
<evidence type="ECO:0000313" key="9">
    <source>
        <dbReference type="EMBL" id="KAF2758256.1"/>
    </source>
</evidence>
<keyword evidence="10" id="KW-1185">Reference proteome</keyword>
<evidence type="ECO:0000256" key="5">
    <source>
        <dbReference type="ARBA" id="ARBA00023163"/>
    </source>
</evidence>
<dbReference type="InterPro" id="IPR001841">
    <property type="entry name" value="Znf_RING"/>
</dbReference>
<evidence type="ECO:0000256" key="4">
    <source>
        <dbReference type="ARBA" id="ARBA00023015"/>
    </source>
</evidence>
<feature type="domain" description="RING-type" evidence="8">
    <location>
        <begin position="37"/>
        <end position="77"/>
    </location>
</feature>
<evidence type="ECO:0000256" key="3">
    <source>
        <dbReference type="ARBA" id="ARBA00022679"/>
    </source>
</evidence>
<dbReference type="InterPro" id="IPR013083">
    <property type="entry name" value="Znf_RING/FYVE/PHD"/>
</dbReference>
<dbReference type="SUPFAM" id="SSF57850">
    <property type="entry name" value="RING/U-box"/>
    <property type="match status" value="1"/>
</dbReference>
<dbReference type="OrthoDB" id="21204at2759"/>
<evidence type="ECO:0000259" key="8">
    <source>
        <dbReference type="PROSITE" id="PS50089"/>
    </source>
</evidence>
<keyword evidence="6" id="KW-0479">Metal-binding</keyword>
<dbReference type="Gene3D" id="3.30.40.10">
    <property type="entry name" value="Zinc/RING finger domain, C3HC4 (zinc finger)"/>
    <property type="match status" value="1"/>
</dbReference>
<evidence type="ECO:0000313" key="10">
    <source>
        <dbReference type="Proteomes" id="UP000799437"/>
    </source>
</evidence>
<feature type="region of interest" description="Disordered" evidence="7">
    <location>
        <begin position="102"/>
        <end position="136"/>
    </location>
</feature>
<keyword evidence="5" id="KW-0804">Transcription</keyword>
<dbReference type="EC" id="2.3.2.27" evidence="2"/>
<dbReference type="PROSITE" id="PS50089">
    <property type="entry name" value="ZF_RING_2"/>
    <property type="match status" value="1"/>
</dbReference>
<evidence type="ECO:0000256" key="1">
    <source>
        <dbReference type="ARBA" id="ARBA00000900"/>
    </source>
</evidence>
<reference evidence="9" key="1">
    <citation type="journal article" date="2020" name="Stud. Mycol.">
        <title>101 Dothideomycetes genomes: a test case for predicting lifestyles and emergence of pathogens.</title>
        <authorList>
            <person name="Haridas S."/>
            <person name="Albert R."/>
            <person name="Binder M."/>
            <person name="Bloem J."/>
            <person name="Labutti K."/>
            <person name="Salamov A."/>
            <person name="Andreopoulos B."/>
            <person name="Baker S."/>
            <person name="Barry K."/>
            <person name="Bills G."/>
            <person name="Bluhm B."/>
            <person name="Cannon C."/>
            <person name="Castanera R."/>
            <person name="Culley D."/>
            <person name="Daum C."/>
            <person name="Ezra D."/>
            <person name="Gonzalez J."/>
            <person name="Henrissat B."/>
            <person name="Kuo A."/>
            <person name="Liang C."/>
            <person name="Lipzen A."/>
            <person name="Lutzoni F."/>
            <person name="Magnuson J."/>
            <person name="Mondo S."/>
            <person name="Nolan M."/>
            <person name="Ohm R."/>
            <person name="Pangilinan J."/>
            <person name="Park H.-J."/>
            <person name="Ramirez L."/>
            <person name="Alfaro M."/>
            <person name="Sun H."/>
            <person name="Tritt A."/>
            <person name="Yoshinaga Y."/>
            <person name="Zwiers L.-H."/>
            <person name="Turgeon B."/>
            <person name="Goodwin S."/>
            <person name="Spatafora J."/>
            <person name="Crous P."/>
            <person name="Grigoriev I."/>
        </authorList>
    </citation>
    <scope>NUCLEOTIDE SEQUENCE</scope>
    <source>
        <strain evidence="9">CBS 121739</strain>
    </source>
</reference>
<comment type="catalytic activity">
    <reaction evidence="1">
        <text>S-ubiquitinyl-[E2 ubiquitin-conjugating enzyme]-L-cysteine + [acceptor protein]-L-lysine = [E2 ubiquitin-conjugating enzyme]-L-cysteine + N(6)-ubiquitinyl-[acceptor protein]-L-lysine.</text>
        <dbReference type="EC" id="2.3.2.27"/>
    </reaction>
</comment>
<name>A0A6A6W8N6_9PEZI</name>
<protein>
    <recommendedName>
        <fullName evidence="2">RING-type E3 ubiquitin transferase</fullName>
        <ecNumber evidence="2">2.3.2.27</ecNumber>
    </recommendedName>
</protein>
<evidence type="ECO:0000256" key="6">
    <source>
        <dbReference type="PROSITE-ProRule" id="PRU00175"/>
    </source>
</evidence>
<keyword evidence="4" id="KW-0805">Transcription regulation</keyword>
<organism evidence="9 10">
    <name type="scientific">Pseudovirgaria hyperparasitica</name>
    <dbReference type="NCBI Taxonomy" id="470096"/>
    <lineage>
        <taxon>Eukaryota</taxon>
        <taxon>Fungi</taxon>
        <taxon>Dikarya</taxon>
        <taxon>Ascomycota</taxon>
        <taxon>Pezizomycotina</taxon>
        <taxon>Dothideomycetes</taxon>
        <taxon>Dothideomycetes incertae sedis</taxon>
        <taxon>Acrospermales</taxon>
        <taxon>Acrospermaceae</taxon>
        <taxon>Pseudovirgaria</taxon>
    </lineage>
</organism>
<dbReference type="GO" id="GO:0008270">
    <property type="term" value="F:zinc ion binding"/>
    <property type="evidence" value="ECO:0007669"/>
    <property type="project" value="UniProtKB-KW"/>
</dbReference>
<dbReference type="AlphaFoldDB" id="A0A6A6W8N6"/>
<dbReference type="PANTHER" id="PTHR46077">
    <property type="entry name" value="E3 UBIQUITIN-PROTEIN LIGASE TOPORS"/>
    <property type="match status" value="1"/>
</dbReference>
<dbReference type="RefSeq" id="XP_033600707.1">
    <property type="nucleotide sequence ID" value="XM_033748224.1"/>
</dbReference>
<accession>A0A6A6W8N6</accession>
<keyword evidence="3" id="KW-0808">Transferase</keyword>
<sequence>MEHDETASEPILSRDVCTDTIAERGKVKVSQAVPDHCVICLCPISERAITTPCNHYTFDFICLASWLEQRSVCPLCNTEITAIEYDFASPTDFERLAIKPTRPSGRVENASPSRQNRLMHSSQRTPTQRPWGITTPAPSPDLALVRRRHVYKHGLRCLHVGSNRVSRYRDYTPIQFSTSSDLQSRARQWIRRELQVFTFLDPTNERRSHDDEQERGASVGRASNAEFLLSYLIAILKTVDIKGSAGQAQDMLQDFIGRENACLFLHELNSWLRSPYIRVQDWDRHVQYAQKLPGPNGDRCVDYRYAAYRRYAGASE</sequence>
<dbReference type="GeneID" id="54489278"/>
<dbReference type="GO" id="GO:0006513">
    <property type="term" value="P:protein monoubiquitination"/>
    <property type="evidence" value="ECO:0007669"/>
    <property type="project" value="TreeGrafter"/>
</dbReference>
<evidence type="ECO:0000256" key="2">
    <source>
        <dbReference type="ARBA" id="ARBA00012483"/>
    </source>
</evidence>
<dbReference type="PANTHER" id="PTHR46077:SF1">
    <property type="entry name" value="TOP1 BINDING ARGININE_SERINE RICH PROTEIN, E3 UBIQUITIN LIGASE"/>
    <property type="match status" value="1"/>
</dbReference>
<dbReference type="GO" id="GO:0000209">
    <property type="term" value="P:protein polyubiquitination"/>
    <property type="evidence" value="ECO:0007669"/>
    <property type="project" value="TreeGrafter"/>
</dbReference>
<keyword evidence="6" id="KW-0863">Zinc-finger</keyword>
<keyword evidence="6" id="KW-0862">Zinc</keyword>
<dbReference type="SMART" id="SM00184">
    <property type="entry name" value="RING"/>
    <property type="match status" value="1"/>
</dbReference>
<evidence type="ECO:0000256" key="7">
    <source>
        <dbReference type="SAM" id="MobiDB-lite"/>
    </source>
</evidence>
<proteinExistence type="predicted"/>
<gene>
    <name evidence="9" type="ORF">EJ05DRAFT_511072</name>
</gene>
<dbReference type="EMBL" id="ML996572">
    <property type="protein sequence ID" value="KAF2758256.1"/>
    <property type="molecule type" value="Genomic_DNA"/>
</dbReference>